<gene>
    <name evidence="2" type="ORF">AMAG_09747</name>
</gene>
<feature type="compositionally biased region" description="Low complexity" evidence="1">
    <location>
        <begin position="364"/>
        <end position="375"/>
    </location>
</feature>
<dbReference type="VEuPathDB" id="FungiDB:AMAG_09747"/>
<reference evidence="2 3" key="1">
    <citation type="submission" date="2009-11" db="EMBL/GenBank/DDBJ databases">
        <title>Annotation of Allomyces macrogynus ATCC 38327.</title>
        <authorList>
            <consortium name="The Broad Institute Genome Sequencing Platform"/>
            <person name="Russ C."/>
            <person name="Cuomo C."/>
            <person name="Burger G."/>
            <person name="Gray M.W."/>
            <person name="Holland P.W.H."/>
            <person name="King N."/>
            <person name="Lang F.B.F."/>
            <person name="Roger A.J."/>
            <person name="Ruiz-Trillo I."/>
            <person name="Young S.K."/>
            <person name="Zeng Q."/>
            <person name="Gargeya S."/>
            <person name="Fitzgerald M."/>
            <person name="Haas B."/>
            <person name="Abouelleil A."/>
            <person name="Alvarado L."/>
            <person name="Arachchi H.M."/>
            <person name="Berlin A."/>
            <person name="Chapman S.B."/>
            <person name="Gearin G."/>
            <person name="Goldberg J."/>
            <person name="Griggs A."/>
            <person name="Gujja S."/>
            <person name="Hansen M."/>
            <person name="Heiman D."/>
            <person name="Howarth C."/>
            <person name="Larimer J."/>
            <person name="Lui A."/>
            <person name="MacDonald P.J.P."/>
            <person name="McCowen C."/>
            <person name="Montmayeur A."/>
            <person name="Murphy C."/>
            <person name="Neiman D."/>
            <person name="Pearson M."/>
            <person name="Priest M."/>
            <person name="Roberts A."/>
            <person name="Saif S."/>
            <person name="Shea T."/>
            <person name="Sisk P."/>
            <person name="Stolte C."/>
            <person name="Sykes S."/>
            <person name="Wortman J."/>
            <person name="Nusbaum C."/>
            <person name="Birren B."/>
        </authorList>
    </citation>
    <scope>NUCLEOTIDE SEQUENCE [LARGE SCALE GENOMIC DNA]</scope>
    <source>
        <strain evidence="2 3">ATCC 38327</strain>
    </source>
</reference>
<evidence type="ECO:0000313" key="2">
    <source>
        <dbReference type="EMBL" id="KNE65767.1"/>
    </source>
</evidence>
<proteinExistence type="predicted"/>
<protein>
    <submittedName>
        <fullName evidence="2">Uncharacterized protein</fullName>
    </submittedName>
</protein>
<feature type="compositionally biased region" description="Polar residues" evidence="1">
    <location>
        <begin position="269"/>
        <end position="279"/>
    </location>
</feature>
<feature type="region of interest" description="Disordered" evidence="1">
    <location>
        <begin position="352"/>
        <end position="392"/>
    </location>
</feature>
<feature type="compositionally biased region" description="Pro residues" evidence="1">
    <location>
        <begin position="312"/>
        <end position="322"/>
    </location>
</feature>
<name>A0A0L0STC6_ALLM3</name>
<dbReference type="OrthoDB" id="5582652at2759"/>
<reference evidence="3" key="2">
    <citation type="submission" date="2009-11" db="EMBL/GenBank/DDBJ databases">
        <title>The Genome Sequence of Allomyces macrogynus strain ATCC 38327.</title>
        <authorList>
            <consortium name="The Broad Institute Genome Sequencing Platform"/>
            <person name="Russ C."/>
            <person name="Cuomo C."/>
            <person name="Shea T."/>
            <person name="Young S.K."/>
            <person name="Zeng Q."/>
            <person name="Koehrsen M."/>
            <person name="Haas B."/>
            <person name="Borodovsky M."/>
            <person name="Guigo R."/>
            <person name="Alvarado L."/>
            <person name="Berlin A."/>
            <person name="Borenstein D."/>
            <person name="Chen Z."/>
            <person name="Engels R."/>
            <person name="Freedman E."/>
            <person name="Gellesch M."/>
            <person name="Goldberg J."/>
            <person name="Griggs A."/>
            <person name="Gujja S."/>
            <person name="Heiman D."/>
            <person name="Hepburn T."/>
            <person name="Howarth C."/>
            <person name="Jen D."/>
            <person name="Larson L."/>
            <person name="Lewis B."/>
            <person name="Mehta T."/>
            <person name="Park D."/>
            <person name="Pearson M."/>
            <person name="Roberts A."/>
            <person name="Saif S."/>
            <person name="Shenoy N."/>
            <person name="Sisk P."/>
            <person name="Stolte C."/>
            <person name="Sykes S."/>
            <person name="Walk T."/>
            <person name="White J."/>
            <person name="Yandava C."/>
            <person name="Burger G."/>
            <person name="Gray M.W."/>
            <person name="Holland P.W.H."/>
            <person name="King N."/>
            <person name="Lang F.B.F."/>
            <person name="Roger A.J."/>
            <person name="Ruiz-Trillo I."/>
            <person name="Lander E."/>
            <person name="Nusbaum C."/>
        </authorList>
    </citation>
    <scope>NUCLEOTIDE SEQUENCE [LARGE SCALE GENOMIC DNA]</scope>
    <source>
        <strain evidence="3">ATCC 38327</strain>
    </source>
</reference>
<organism evidence="2 3">
    <name type="scientific">Allomyces macrogynus (strain ATCC 38327)</name>
    <name type="common">Allomyces javanicus var. macrogynus</name>
    <dbReference type="NCBI Taxonomy" id="578462"/>
    <lineage>
        <taxon>Eukaryota</taxon>
        <taxon>Fungi</taxon>
        <taxon>Fungi incertae sedis</taxon>
        <taxon>Blastocladiomycota</taxon>
        <taxon>Blastocladiomycetes</taxon>
        <taxon>Blastocladiales</taxon>
        <taxon>Blastocladiaceae</taxon>
        <taxon>Allomyces</taxon>
    </lineage>
</organism>
<keyword evidence="3" id="KW-1185">Reference proteome</keyword>
<feature type="region of interest" description="Disordered" evidence="1">
    <location>
        <begin position="200"/>
        <end position="327"/>
    </location>
</feature>
<dbReference type="EMBL" id="GG745348">
    <property type="protein sequence ID" value="KNE65767.1"/>
    <property type="molecule type" value="Genomic_DNA"/>
</dbReference>
<feature type="compositionally biased region" description="Pro residues" evidence="1">
    <location>
        <begin position="228"/>
        <end position="238"/>
    </location>
</feature>
<sequence>MHPPPLRSSPSFAVLDRAATGRTVPELARFFDAHLPYVMGFLNVSPAAPDPAPKTFVLPWLSIDAPADVTATTPKPAHASVPAVDAMSDAIPTPVVAPAAVSGVDEAMLVRAVASDPILRSVPSRLIDSNVDVYTDLVDKMAVAVAVDRIELGPGHDKASVEPMGPLTDSALVATITSSGGSGPSLDGTTIDGISASIVSTPRESPALRPTAAAHVNEERGSESAVTVPPPPPPPPPLLFTTLVPASTLNSADPTRPRLVRRRTGLPLRSTSPKRSSPGPTAAPVKTSVPRPPASPQTVPYPSSPRTAAISAPPPPPPPAPPSIISDAPAPDLLALFPRLAMWAESLRALHGSDDGDDDDGRMSTNTASTSLAASPVPTPSISPRGSLATMRTSSGTWSTASISSSRSAPAWAARPSLPPDMEHIHGMVALRLQRLPSAARRSSTAPSTGGGMRQSVRHLWTALHERRSSDHYGSSISGSAPAWLRTKSAHSGVALALAEEALWKRLGTIVDRGTAQIVLAEHFNHLCEQLVIDVTTCRPPARALRKLGKVAAALMDTRAYFSLVAVAAALWTLTAATPHTNEPEWHLAAADRLAMHAVLHVASPAGRFAALRDMMLRDAAAYTAVPLADRARVEASRRVCEWLWAL</sequence>
<evidence type="ECO:0000313" key="3">
    <source>
        <dbReference type="Proteomes" id="UP000054350"/>
    </source>
</evidence>
<accession>A0A0L0STC6</accession>
<dbReference type="STRING" id="578462.A0A0L0STC6"/>
<dbReference type="AlphaFoldDB" id="A0A0L0STC6"/>
<dbReference type="Proteomes" id="UP000054350">
    <property type="component" value="Unassembled WGS sequence"/>
</dbReference>
<evidence type="ECO:0000256" key="1">
    <source>
        <dbReference type="SAM" id="MobiDB-lite"/>
    </source>
</evidence>